<keyword evidence="2" id="KW-1185">Reference proteome</keyword>
<evidence type="ECO:0000313" key="1">
    <source>
        <dbReference type="EMBL" id="KAK9289913.1"/>
    </source>
</evidence>
<proteinExistence type="predicted"/>
<gene>
    <name evidence="1" type="ORF">L1049_008074</name>
</gene>
<comment type="caution">
    <text evidence="1">The sequence shown here is derived from an EMBL/GenBank/DDBJ whole genome shotgun (WGS) entry which is preliminary data.</text>
</comment>
<protein>
    <submittedName>
        <fullName evidence="1">Uncharacterized protein</fullName>
    </submittedName>
</protein>
<evidence type="ECO:0000313" key="2">
    <source>
        <dbReference type="Proteomes" id="UP001415857"/>
    </source>
</evidence>
<sequence length="107" mass="12216">MKMILILKFIQSLNFSTCRSLKWVHRLLGIDFLLVSHVCKILCAYGGLDNHIQGEGKRSSLIRNLNELYLYPVPSAGYACRKEVLLVSMWDIWWANDGPDGPSNHPE</sequence>
<dbReference type="AlphaFoldDB" id="A0AAP0X816"/>
<reference evidence="1 2" key="1">
    <citation type="journal article" date="2024" name="Plant J.">
        <title>Genome sequences and population genomics reveal climatic adaptation and genomic divergence between two closely related sweetgum species.</title>
        <authorList>
            <person name="Xu W.Q."/>
            <person name="Ren C.Q."/>
            <person name="Zhang X.Y."/>
            <person name="Comes H.P."/>
            <person name="Liu X.H."/>
            <person name="Li Y.G."/>
            <person name="Kettle C.J."/>
            <person name="Jalonen R."/>
            <person name="Gaisberger H."/>
            <person name="Ma Y.Z."/>
            <person name="Qiu Y.X."/>
        </authorList>
    </citation>
    <scope>NUCLEOTIDE SEQUENCE [LARGE SCALE GENOMIC DNA]</scope>
    <source>
        <strain evidence="1">Hangzhou</strain>
    </source>
</reference>
<name>A0AAP0X816_LIQFO</name>
<dbReference type="EMBL" id="JBBPBK010000002">
    <property type="protein sequence ID" value="KAK9289913.1"/>
    <property type="molecule type" value="Genomic_DNA"/>
</dbReference>
<dbReference type="Proteomes" id="UP001415857">
    <property type="component" value="Unassembled WGS sequence"/>
</dbReference>
<accession>A0AAP0X816</accession>
<organism evidence="1 2">
    <name type="scientific">Liquidambar formosana</name>
    <name type="common">Formosan gum</name>
    <dbReference type="NCBI Taxonomy" id="63359"/>
    <lineage>
        <taxon>Eukaryota</taxon>
        <taxon>Viridiplantae</taxon>
        <taxon>Streptophyta</taxon>
        <taxon>Embryophyta</taxon>
        <taxon>Tracheophyta</taxon>
        <taxon>Spermatophyta</taxon>
        <taxon>Magnoliopsida</taxon>
        <taxon>eudicotyledons</taxon>
        <taxon>Gunneridae</taxon>
        <taxon>Pentapetalae</taxon>
        <taxon>Saxifragales</taxon>
        <taxon>Altingiaceae</taxon>
        <taxon>Liquidambar</taxon>
    </lineage>
</organism>